<dbReference type="SUPFAM" id="SSF55154">
    <property type="entry name" value="CYTH-like phosphatases"/>
    <property type="match status" value="1"/>
</dbReference>
<dbReference type="InterPro" id="IPR033469">
    <property type="entry name" value="CYTH-like_dom_sf"/>
</dbReference>
<proteinExistence type="predicted"/>
<comment type="caution">
    <text evidence="2">The sequence shown here is derived from an EMBL/GenBank/DDBJ whole genome shotgun (WGS) entry which is preliminary data.</text>
</comment>
<dbReference type="PROSITE" id="PS51708">
    <property type="entry name" value="CHAD"/>
    <property type="match status" value="1"/>
</dbReference>
<dbReference type="Gene3D" id="1.40.20.10">
    <property type="entry name" value="CHAD domain"/>
    <property type="match status" value="1"/>
</dbReference>
<dbReference type="SMART" id="SM00880">
    <property type="entry name" value="CHAD"/>
    <property type="match status" value="1"/>
</dbReference>
<evidence type="ECO:0000313" key="3">
    <source>
        <dbReference type="Proteomes" id="UP001165283"/>
    </source>
</evidence>
<dbReference type="Pfam" id="PF05235">
    <property type="entry name" value="CHAD"/>
    <property type="match status" value="1"/>
</dbReference>
<dbReference type="EMBL" id="JAGSOV010000041">
    <property type="protein sequence ID" value="MCO1657457.1"/>
    <property type="molecule type" value="Genomic_DNA"/>
</dbReference>
<dbReference type="Proteomes" id="UP001165283">
    <property type="component" value="Unassembled WGS sequence"/>
</dbReference>
<accession>A0ABT1A384</accession>
<reference evidence="2" key="1">
    <citation type="submission" date="2021-04" db="EMBL/GenBank/DDBJ databases">
        <title>Pseudonocardia sp. nov., isolated from sandy soil of mangrove forest.</title>
        <authorList>
            <person name="Zan Z."/>
            <person name="Huang R."/>
            <person name="Liu W."/>
        </authorList>
    </citation>
    <scope>NUCLEOTIDE SEQUENCE</scope>
    <source>
        <strain evidence="2">S2-4</strain>
    </source>
</reference>
<feature type="domain" description="CHAD" evidence="1">
    <location>
        <begin position="191"/>
        <end position="477"/>
    </location>
</feature>
<gene>
    <name evidence="2" type="ORF">KDL28_20580</name>
</gene>
<keyword evidence="3" id="KW-1185">Reference proteome</keyword>
<organism evidence="2 3">
    <name type="scientific">Pseudonocardia humida</name>
    <dbReference type="NCBI Taxonomy" id="2800819"/>
    <lineage>
        <taxon>Bacteria</taxon>
        <taxon>Bacillati</taxon>
        <taxon>Actinomycetota</taxon>
        <taxon>Actinomycetes</taxon>
        <taxon>Pseudonocardiales</taxon>
        <taxon>Pseudonocardiaceae</taxon>
        <taxon>Pseudonocardia</taxon>
    </lineage>
</organism>
<sequence>MGRPNLAGLPGVHRHDDGEARVLEVERHDTDDRGLAAAGLALTVRRDGDTPHWRLEGAGEPRRVPLAADAPPVPDVPDELAELVRGATRGRTVGPVGRLRTVRTRTVLSADDVDVAEVVHDDITLALLGDTAEVRGWSEVAVRSRGASAEVLDGIEQRLAEIGLRPAPPAGEAELDRLLRPASRSRSTGRKGSAGEAVMRYIAAQADRLAAEELRVRAAEPDSIHQMRVASRRLRSALQAYRPLLDRGRTEPVVDALRDLGRALAPARDAEVLRQGISEQLADLEPELRLGAVEAMVTRHFAREEAETAAAALSALDGERYAWLRSALDDLLERPPLRKRAGRKAGRELPAVLARTGRKLQKAVHRATDAQAPAADRDTATHAARKAGKRLRYATEVARPALGRPAKRFATSLKPLQKALGHHQDAVVAGDALRRLGGQAHTEGENGFSLGLLYARGEARKQRIERELPDLWRRTWTKKTTAFLR</sequence>
<dbReference type="InterPro" id="IPR038186">
    <property type="entry name" value="CHAD_dom_sf"/>
</dbReference>
<evidence type="ECO:0000259" key="1">
    <source>
        <dbReference type="PROSITE" id="PS51708"/>
    </source>
</evidence>
<dbReference type="InterPro" id="IPR007899">
    <property type="entry name" value="CHAD_dom"/>
</dbReference>
<protein>
    <submittedName>
        <fullName evidence="2">CHAD domain-containing protein</fullName>
    </submittedName>
</protein>
<dbReference type="RefSeq" id="WP_252441103.1">
    <property type="nucleotide sequence ID" value="NZ_JAGSOV010000041.1"/>
</dbReference>
<name>A0ABT1A384_9PSEU</name>
<dbReference type="PANTHER" id="PTHR39339">
    <property type="entry name" value="SLR1444 PROTEIN"/>
    <property type="match status" value="1"/>
</dbReference>
<evidence type="ECO:0000313" key="2">
    <source>
        <dbReference type="EMBL" id="MCO1657457.1"/>
    </source>
</evidence>
<dbReference type="PANTHER" id="PTHR39339:SF1">
    <property type="entry name" value="CHAD DOMAIN-CONTAINING PROTEIN"/>
    <property type="match status" value="1"/>
</dbReference>